<evidence type="ECO:0000313" key="3">
    <source>
        <dbReference type="Proteomes" id="UP000245956"/>
    </source>
</evidence>
<feature type="compositionally biased region" description="Basic and acidic residues" evidence="1">
    <location>
        <begin position="19"/>
        <end position="37"/>
    </location>
</feature>
<name>A0A2U3EEI9_PURLI</name>
<protein>
    <submittedName>
        <fullName evidence="2">Uncharacterized protein</fullName>
    </submittedName>
</protein>
<comment type="caution">
    <text evidence="2">The sequence shown here is derived from an EMBL/GenBank/DDBJ whole genome shotgun (WGS) entry which is preliminary data.</text>
</comment>
<sequence length="248" mass="25553">MVLGSSCSNSGSVSLEDDMAGRRNGGKDGRAVGDGRRPGGGAGYKGDARRLQEKRRRALEAREWADGARRRKRAAAIALAKPSTHGWMDGRMEEVSRKGFPKTGGAHMDKKVTWTDPFHPLPAGAAWTTSGVIGPPDGSPARFADSHAANSLRGAAWRWEVAPGAPVPAAAHSVQGGGLGSGGPRAGLQQGQPSGALHGHQWAVHSPQGPQAEAASGCAPVPSAKVPPQGSGPTQDWLTWPCALSSSC</sequence>
<accession>A0A2U3EEI9</accession>
<reference evidence="2 3" key="1">
    <citation type="journal article" date="2016" name="Front. Microbiol.">
        <title>Genome and transcriptome sequences reveal the specific parasitism of the nematophagous Purpureocillium lilacinum 36-1.</title>
        <authorList>
            <person name="Xie J."/>
            <person name="Li S."/>
            <person name="Mo C."/>
            <person name="Xiao X."/>
            <person name="Peng D."/>
            <person name="Wang G."/>
            <person name="Xiao Y."/>
        </authorList>
    </citation>
    <scope>NUCLEOTIDE SEQUENCE [LARGE SCALE GENOMIC DNA]</scope>
    <source>
        <strain evidence="2 3">36-1</strain>
    </source>
</reference>
<feature type="compositionally biased region" description="Low complexity" evidence="1">
    <location>
        <begin position="1"/>
        <end position="14"/>
    </location>
</feature>
<feature type="compositionally biased region" description="Gly residues" evidence="1">
    <location>
        <begin position="175"/>
        <end position="185"/>
    </location>
</feature>
<organism evidence="2 3">
    <name type="scientific">Purpureocillium lilacinum</name>
    <name type="common">Paecilomyces lilacinus</name>
    <dbReference type="NCBI Taxonomy" id="33203"/>
    <lineage>
        <taxon>Eukaryota</taxon>
        <taxon>Fungi</taxon>
        <taxon>Dikarya</taxon>
        <taxon>Ascomycota</taxon>
        <taxon>Pezizomycotina</taxon>
        <taxon>Sordariomycetes</taxon>
        <taxon>Hypocreomycetidae</taxon>
        <taxon>Hypocreales</taxon>
        <taxon>Ophiocordycipitaceae</taxon>
        <taxon>Purpureocillium</taxon>
    </lineage>
</organism>
<proteinExistence type="predicted"/>
<gene>
    <name evidence="2" type="ORF">PCL_09950</name>
</gene>
<feature type="region of interest" description="Disordered" evidence="1">
    <location>
        <begin position="1"/>
        <end position="55"/>
    </location>
</feature>
<feature type="region of interest" description="Disordered" evidence="1">
    <location>
        <begin position="168"/>
        <end position="237"/>
    </location>
</feature>
<evidence type="ECO:0000313" key="2">
    <source>
        <dbReference type="EMBL" id="PWI72935.1"/>
    </source>
</evidence>
<dbReference type="AlphaFoldDB" id="A0A2U3EEI9"/>
<evidence type="ECO:0000256" key="1">
    <source>
        <dbReference type="SAM" id="MobiDB-lite"/>
    </source>
</evidence>
<dbReference type="EMBL" id="LCWV01000005">
    <property type="protein sequence ID" value="PWI72935.1"/>
    <property type="molecule type" value="Genomic_DNA"/>
</dbReference>
<dbReference type="Proteomes" id="UP000245956">
    <property type="component" value="Unassembled WGS sequence"/>
</dbReference>